<proteinExistence type="predicted"/>
<organism evidence="1 2">
    <name type="scientific">Adhaeribacter swui</name>
    <dbReference type="NCBI Taxonomy" id="2086471"/>
    <lineage>
        <taxon>Bacteria</taxon>
        <taxon>Pseudomonadati</taxon>
        <taxon>Bacteroidota</taxon>
        <taxon>Cytophagia</taxon>
        <taxon>Cytophagales</taxon>
        <taxon>Hymenobacteraceae</taxon>
        <taxon>Adhaeribacter</taxon>
    </lineage>
</organism>
<accession>A0A7G7G971</accession>
<gene>
    <name evidence="1" type="ORF">HUW51_13610</name>
</gene>
<dbReference type="Proteomes" id="UP000515237">
    <property type="component" value="Chromosome"/>
</dbReference>
<dbReference type="EMBL" id="CP055156">
    <property type="protein sequence ID" value="QNF33705.1"/>
    <property type="molecule type" value="Genomic_DNA"/>
</dbReference>
<evidence type="ECO:0000313" key="2">
    <source>
        <dbReference type="Proteomes" id="UP000515237"/>
    </source>
</evidence>
<dbReference type="InterPro" id="IPR021272">
    <property type="entry name" value="DUF2851"/>
</dbReference>
<dbReference type="Pfam" id="PF11013">
    <property type="entry name" value="DUF2851"/>
    <property type="match status" value="1"/>
</dbReference>
<name>A0A7G7G971_9BACT</name>
<sequence>MKSTNLFKEDFLHYVWQQQYFDKTGLVTTQNKAVVVLKPGYYNTDAGPDFTNARLRIGSEEWNGSVEIHVFASDWEKHTHQNDPKYNQVVLHVVWDNDKPVHRADGSEIPTLALRGRVPLHLINTYQQFLTNRHEIPCRPFAPEVPSLIKTSMQERVRMERLDEKAGRVLALLAQTGNNWEETCYAWLLSNFGFKINQVGMQRLAALLPYAVLRRHQHHLPTLEALILGQAGFLNLDTPDEYVRPLQQEFKYLRHKYSLAPGLHRADWNFLRLRPANFPPVRLAQFAALLHQHVHLFSDLLAANSFKEWQAYFEAKPSAYWQNHVIPGQESTRAPKGMGKSSIDLLLINAVAPLLVAYGRYKNDEVYVDKAIALLEQLPPEDNRITRLYTDLDFYHKTAADSQALLQLNQHYCVPRQCLHCRIGNYILKQNPLAQ</sequence>
<evidence type="ECO:0000313" key="1">
    <source>
        <dbReference type="EMBL" id="QNF33705.1"/>
    </source>
</evidence>
<protein>
    <submittedName>
        <fullName evidence="1">DUF2851 family protein</fullName>
    </submittedName>
</protein>
<dbReference type="AlphaFoldDB" id="A0A7G7G971"/>
<reference evidence="1 2" key="1">
    <citation type="journal article" date="2018" name="Int. J. Syst. Evol. Microbiol.">
        <title>Adhaeribacter swui sp. nov., isolated from wet mud.</title>
        <authorList>
            <person name="Kim D.U."/>
            <person name="Kim K.W."/>
            <person name="Kang M.S."/>
            <person name="Kim J.Y."/>
            <person name="Jang J.H."/>
            <person name="Kim M.K."/>
        </authorList>
    </citation>
    <scope>NUCLEOTIDE SEQUENCE [LARGE SCALE GENOMIC DNA]</scope>
    <source>
        <strain evidence="1 2">KCTC 52873</strain>
    </source>
</reference>
<dbReference type="RefSeq" id="WP_185270188.1">
    <property type="nucleotide sequence ID" value="NZ_CP055156.1"/>
</dbReference>
<dbReference type="KEGG" id="aswu:HUW51_13610"/>
<keyword evidence="2" id="KW-1185">Reference proteome</keyword>